<keyword evidence="9" id="KW-0675">Receptor</keyword>
<dbReference type="EMBL" id="JBGFUD010000006">
    <property type="protein sequence ID" value="MFH4973321.1"/>
    <property type="molecule type" value="Genomic_DNA"/>
</dbReference>
<comment type="similarity">
    <text evidence="2">Belongs to the nuclear hormone receptor family.</text>
</comment>
<dbReference type="PROSITE" id="PS00031">
    <property type="entry name" value="NUCLEAR_REC_DBD_1"/>
    <property type="match status" value="1"/>
</dbReference>
<evidence type="ECO:0000256" key="2">
    <source>
        <dbReference type="ARBA" id="ARBA00005993"/>
    </source>
</evidence>
<dbReference type="InterPro" id="IPR013088">
    <property type="entry name" value="Znf_NHR/GATA"/>
</dbReference>
<feature type="compositionally biased region" description="Basic and acidic residues" evidence="11">
    <location>
        <begin position="43"/>
        <end position="59"/>
    </location>
</feature>
<evidence type="ECO:0000313" key="14">
    <source>
        <dbReference type="EMBL" id="MFH4973321.1"/>
    </source>
</evidence>
<dbReference type="GO" id="GO:0043565">
    <property type="term" value="F:sequence-specific DNA binding"/>
    <property type="evidence" value="ECO:0007669"/>
    <property type="project" value="UniProtKB-ARBA"/>
</dbReference>
<dbReference type="InterPro" id="IPR001628">
    <property type="entry name" value="Znf_hrmn_rcpt"/>
</dbReference>
<name>A0ABD6E389_9BILA</name>
<feature type="region of interest" description="Disordered" evidence="11">
    <location>
        <begin position="1"/>
        <end position="75"/>
    </location>
</feature>
<dbReference type="Proteomes" id="UP001608902">
    <property type="component" value="Unassembled WGS sequence"/>
</dbReference>
<evidence type="ECO:0000256" key="3">
    <source>
        <dbReference type="ARBA" id="ARBA00022723"/>
    </source>
</evidence>
<proteinExistence type="inferred from homology"/>
<dbReference type="InterPro" id="IPR035500">
    <property type="entry name" value="NHR-like_dom_sf"/>
</dbReference>
<feature type="domain" description="Nuclear receptor" evidence="12">
    <location>
        <begin position="81"/>
        <end position="156"/>
    </location>
</feature>
<dbReference type="PRINTS" id="PR00047">
    <property type="entry name" value="STROIDFINGER"/>
</dbReference>
<dbReference type="PANTHER" id="PTHR24082">
    <property type="entry name" value="NUCLEAR HORMONE RECEPTOR"/>
    <property type="match status" value="1"/>
</dbReference>
<evidence type="ECO:0000256" key="4">
    <source>
        <dbReference type="ARBA" id="ARBA00022771"/>
    </source>
</evidence>
<dbReference type="GO" id="GO:0006357">
    <property type="term" value="P:regulation of transcription by RNA polymerase II"/>
    <property type="evidence" value="ECO:0007669"/>
    <property type="project" value="UniProtKB-ARBA"/>
</dbReference>
<evidence type="ECO:0000259" key="13">
    <source>
        <dbReference type="PROSITE" id="PS51843"/>
    </source>
</evidence>
<feature type="domain" description="NR LBD" evidence="13">
    <location>
        <begin position="631"/>
        <end position="854"/>
    </location>
</feature>
<gene>
    <name evidence="14" type="ORF">AB6A40_000030</name>
</gene>
<evidence type="ECO:0008006" key="16">
    <source>
        <dbReference type="Google" id="ProtNLM"/>
    </source>
</evidence>
<dbReference type="GO" id="GO:0005634">
    <property type="term" value="C:nucleus"/>
    <property type="evidence" value="ECO:0007669"/>
    <property type="project" value="UniProtKB-SubCell"/>
</dbReference>
<keyword evidence="3" id="KW-0479">Metal-binding</keyword>
<keyword evidence="15" id="KW-1185">Reference proteome</keyword>
<dbReference type="CDD" id="cd06966">
    <property type="entry name" value="NR_DBD_CAR"/>
    <property type="match status" value="1"/>
</dbReference>
<feature type="region of interest" description="Disordered" evidence="11">
    <location>
        <begin position="470"/>
        <end position="489"/>
    </location>
</feature>
<feature type="region of interest" description="Disordered" evidence="11">
    <location>
        <begin position="178"/>
        <end position="266"/>
    </location>
</feature>
<keyword evidence="5" id="KW-0862">Zinc</keyword>
<keyword evidence="10" id="KW-0539">Nucleus</keyword>
<dbReference type="FunFam" id="3.30.50.10:FF:000042">
    <property type="entry name" value="Nuclear hormone receptor HR96"/>
    <property type="match status" value="1"/>
</dbReference>
<evidence type="ECO:0000259" key="12">
    <source>
        <dbReference type="PROSITE" id="PS51030"/>
    </source>
</evidence>
<dbReference type="PROSITE" id="PS51030">
    <property type="entry name" value="NUCLEAR_REC_DBD_2"/>
    <property type="match status" value="1"/>
</dbReference>
<feature type="compositionally biased region" description="Low complexity" evidence="11">
    <location>
        <begin position="253"/>
        <end position="264"/>
    </location>
</feature>
<organism evidence="14 15">
    <name type="scientific">Gnathostoma spinigerum</name>
    <dbReference type="NCBI Taxonomy" id="75299"/>
    <lineage>
        <taxon>Eukaryota</taxon>
        <taxon>Metazoa</taxon>
        <taxon>Ecdysozoa</taxon>
        <taxon>Nematoda</taxon>
        <taxon>Chromadorea</taxon>
        <taxon>Rhabditida</taxon>
        <taxon>Spirurina</taxon>
        <taxon>Gnathostomatomorpha</taxon>
        <taxon>Gnathostomatoidea</taxon>
        <taxon>Gnathostomatidae</taxon>
        <taxon>Gnathostoma</taxon>
    </lineage>
</organism>
<reference evidence="14 15" key="1">
    <citation type="submission" date="2024-08" db="EMBL/GenBank/DDBJ databases">
        <title>Gnathostoma spinigerum genome.</title>
        <authorList>
            <person name="Gonzalez-Bertolin B."/>
            <person name="Monzon S."/>
            <person name="Zaballos A."/>
            <person name="Jimenez P."/>
            <person name="Dekumyoy P."/>
            <person name="Varona S."/>
            <person name="Cuesta I."/>
            <person name="Sumanam S."/>
            <person name="Adisakwattana P."/>
            <person name="Gasser R.B."/>
            <person name="Hernandez-Gonzalez A."/>
            <person name="Young N.D."/>
            <person name="Perteguer M.J."/>
        </authorList>
    </citation>
    <scope>NUCLEOTIDE SEQUENCE [LARGE SCALE GENOMIC DNA]</scope>
    <source>
        <strain evidence="14">AL3</strain>
        <tissue evidence="14">Liver</tissue>
    </source>
</reference>
<evidence type="ECO:0000256" key="6">
    <source>
        <dbReference type="ARBA" id="ARBA00023015"/>
    </source>
</evidence>
<feature type="compositionally biased region" description="Low complexity" evidence="11">
    <location>
        <begin position="196"/>
        <end position="229"/>
    </location>
</feature>
<accession>A0ABD6E389</accession>
<keyword evidence="4" id="KW-0863">Zinc-finger</keyword>
<dbReference type="PROSITE" id="PS51843">
    <property type="entry name" value="NR_LBD"/>
    <property type="match status" value="1"/>
</dbReference>
<evidence type="ECO:0000256" key="10">
    <source>
        <dbReference type="ARBA" id="ARBA00023242"/>
    </source>
</evidence>
<dbReference type="SMART" id="SM00399">
    <property type="entry name" value="ZnF_C4"/>
    <property type="match status" value="1"/>
</dbReference>
<dbReference type="AlphaFoldDB" id="A0ABD6E389"/>
<evidence type="ECO:0000256" key="1">
    <source>
        <dbReference type="ARBA" id="ARBA00004123"/>
    </source>
</evidence>
<dbReference type="Gene3D" id="1.10.565.10">
    <property type="entry name" value="Retinoid X Receptor"/>
    <property type="match status" value="1"/>
</dbReference>
<dbReference type="SUPFAM" id="SSF57716">
    <property type="entry name" value="Glucocorticoid receptor-like (DNA-binding domain)"/>
    <property type="match status" value="1"/>
</dbReference>
<evidence type="ECO:0000256" key="11">
    <source>
        <dbReference type="SAM" id="MobiDB-lite"/>
    </source>
</evidence>
<dbReference type="GO" id="GO:0006950">
    <property type="term" value="P:response to stress"/>
    <property type="evidence" value="ECO:0007669"/>
    <property type="project" value="UniProtKB-ARBA"/>
</dbReference>
<feature type="compositionally biased region" description="Polar residues" evidence="11">
    <location>
        <begin position="233"/>
        <end position="251"/>
    </location>
</feature>
<protein>
    <recommendedName>
        <fullName evidence="16">Nuclear hormone receptor HR96</fullName>
    </recommendedName>
</protein>
<evidence type="ECO:0000256" key="8">
    <source>
        <dbReference type="ARBA" id="ARBA00023163"/>
    </source>
</evidence>
<dbReference type="InterPro" id="IPR050234">
    <property type="entry name" value="Nuclear_hormone_rcpt_NR1"/>
</dbReference>
<dbReference type="SMART" id="SM00430">
    <property type="entry name" value="HOLI"/>
    <property type="match status" value="1"/>
</dbReference>
<keyword evidence="8" id="KW-0804">Transcription</keyword>
<comment type="subcellular location">
    <subcellularLocation>
        <location evidence="1">Nucleus</location>
    </subcellularLocation>
</comment>
<evidence type="ECO:0000256" key="5">
    <source>
        <dbReference type="ARBA" id="ARBA00022833"/>
    </source>
</evidence>
<dbReference type="Pfam" id="PF00105">
    <property type="entry name" value="zf-C4"/>
    <property type="match status" value="1"/>
</dbReference>
<sequence>MSHETEEYSSRSSNGEYDGHPLSPPSVGLDPPNVINPTNLSSKNEESTHEHHSLQHNEEQMVNARKRTLKEGSSTERRTATKICRVCGDKAYSYNFNVITCESCKAFFRRNANKEKEIRCPFNEQCEINLVSRRFCQRCRLKKCFDVGMKKEWIMSEEARLEKKQRIQNNRERRLMESVAAAVSRSDGKKATVIQPSPRITVPSSSSSTVSSISTNPESPSSSRPSQKPLDTTGKQQSCDPHEAASTSKMILSSATSEPQPSSSNVNVSRSLCALQPSSSTSCDSAKTAQLECGLSVQTTSGFRPPILKGEMSPTATFMESQPFLNARSQIHSVPSVPPIFAVQTQCEEPFTDNIAQRVQLVQDTPGFEKQLQRQQHEQQQQQAATKLLQHQTEVLQLAQREAVQLGFLRAQQRHHIQELTQLAPTCPATYAASGLTSAAISPISPVILSPPRLPAFSVASHVLQPPPQSAGSSVLLSGSPTSSRTEPDTVSIPRAFLLQLLEQNQSLSLSCLSTGCIPQRCRCTCTCGHYSPEVCIVDQVIKDLTNQQLNSTAVAAPCNSMPSNTKNLGVPGAWNSPTCSEQRESFDRGLKIARDPTVQKSGASLLEKELVDVADASNYCKLTAADNAMIEDVLNANVAWAELEDNEKVLHEAGNPSKLEMVNMADGAIRRMIKMMKRIETFKRIHHDDQLQLLKGSCMEYIILRGTMSFDPTQNTWKGPTQQSGYDVKMDAMKEAPDNLFENTIRFYATFKESWRMNERLMLILGMLVVFNPEIPGLRCPDEIMRTNQRYRSILKRLMFTLCDENRRITDIELKGILDKLWHLKALNHRAQRMIGDVDQALLEPLLVEIFSR</sequence>
<evidence type="ECO:0000256" key="7">
    <source>
        <dbReference type="ARBA" id="ARBA00023125"/>
    </source>
</evidence>
<dbReference type="Pfam" id="PF00104">
    <property type="entry name" value="Hormone_recep"/>
    <property type="match status" value="1"/>
</dbReference>
<evidence type="ECO:0000313" key="15">
    <source>
        <dbReference type="Proteomes" id="UP001608902"/>
    </source>
</evidence>
<keyword evidence="7" id="KW-0238">DNA-binding</keyword>
<dbReference type="InterPro" id="IPR000536">
    <property type="entry name" value="Nucl_hrmn_rcpt_lig-bd"/>
</dbReference>
<dbReference type="GO" id="GO:0008270">
    <property type="term" value="F:zinc ion binding"/>
    <property type="evidence" value="ECO:0007669"/>
    <property type="project" value="UniProtKB-KW"/>
</dbReference>
<dbReference type="Gene3D" id="3.30.50.10">
    <property type="entry name" value="Erythroid Transcription Factor GATA-1, subunit A"/>
    <property type="match status" value="1"/>
</dbReference>
<evidence type="ECO:0000256" key="9">
    <source>
        <dbReference type="ARBA" id="ARBA00023170"/>
    </source>
</evidence>
<dbReference type="PANTHER" id="PTHR24082:SF508">
    <property type="entry name" value="NUCLEAR HORMONE RECEPTOR FAMILY MEMBER NHR-48"/>
    <property type="match status" value="1"/>
</dbReference>
<comment type="caution">
    <text evidence="14">The sequence shown here is derived from an EMBL/GenBank/DDBJ whole genome shotgun (WGS) entry which is preliminary data.</text>
</comment>
<keyword evidence="6" id="KW-0805">Transcription regulation</keyword>
<feature type="compositionally biased region" description="Low complexity" evidence="11">
    <location>
        <begin position="472"/>
        <end position="484"/>
    </location>
</feature>
<dbReference type="SUPFAM" id="SSF48508">
    <property type="entry name" value="Nuclear receptor ligand-binding domain"/>
    <property type="match status" value="1"/>
</dbReference>